<accession>A0A836BX11</accession>
<evidence type="ECO:0000313" key="1">
    <source>
        <dbReference type="EMBL" id="KAG2490689.1"/>
    </source>
</evidence>
<reference evidence="1" key="1">
    <citation type="journal article" date="2020" name="bioRxiv">
        <title>Comparative genomics of Chlamydomonas.</title>
        <authorList>
            <person name="Craig R.J."/>
            <person name="Hasan A.R."/>
            <person name="Ness R.W."/>
            <person name="Keightley P.D."/>
        </authorList>
    </citation>
    <scope>NUCLEOTIDE SEQUENCE</scope>
    <source>
        <strain evidence="1">CCAP 11/70</strain>
    </source>
</reference>
<name>A0A836BX11_9CHLO</name>
<organism evidence="1 2">
    <name type="scientific">Edaphochlamys debaryana</name>
    <dbReference type="NCBI Taxonomy" id="47281"/>
    <lineage>
        <taxon>Eukaryota</taxon>
        <taxon>Viridiplantae</taxon>
        <taxon>Chlorophyta</taxon>
        <taxon>core chlorophytes</taxon>
        <taxon>Chlorophyceae</taxon>
        <taxon>CS clade</taxon>
        <taxon>Chlamydomonadales</taxon>
        <taxon>Chlamydomonadales incertae sedis</taxon>
        <taxon>Edaphochlamys</taxon>
    </lineage>
</organism>
<evidence type="ECO:0000313" key="2">
    <source>
        <dbReference type="Proteomes" id="UP000612055"/>
    </source>
</evidence>
<sequence>MAALEPYAAGALAYQRSQLAGVAELVHPTAPFTAMFITEDHVDKQHVNTGDLGLTVMAWSIQDGKVGPGQRTKERVAEPDSVHPGWLTVVIRARDG</sequence>
<gene>
    <name evidence="1" type="ORF">HYH03_010851</name>
</gene>
<dbReference type="AlphaFoldDB" id="A0A836BX11"/>
<proteinExistence type="predicted"/>
<protein>
    <submittedName>
        <fullName evidence="1">Uncharacterized protein</fullName>
    </submittedName>
</protein>
<keyword evidence="2" id="KW-1185">Reference proteome</keyword>
<dbReference type="EMBL" id="JAEHOE010000059">
    <property type="protein sequence ID" value="KAG2490689.1"/>
    <property type="molecule type" value="Genomic_DNA"/>
</dbReference>
<dbReference type="Proteomes" id="UP000612055">
    <property type="component" value="Unassembled WGS sequence"/>
</dbReference>
<comment type="caution">
    <text evidence="1">The sequence shown here is derived from an EMBL/GenBank/DDBJ whole genome shotgun (WGS) entry which is preliminary data.</text>
</comment>